<accession>A0ABU8W753</accession>
<proteinExistence type="predicted"/>
<dbReference type="InterPro" id="IPR036390">
    <property type="entry name" value="WH_DNA-bd_sf"/>
</dbReference>
<dbReference type="InterPro" id="IPR000835">
    <property type="entry name" value="HTH_MarR-typ"/>
</dbReference>
<feature type="region of interest" description="Disordered" evidence="1">
    <location>
        <begin position="1"/>
        <end position="42"/>
    </location>
</feature>
<dbReference type="RefSeq" id="WP_340366917.1">
    <property type="nucleotide sequence ID" value="NZ_JBBKZV010000027.1"/>
</dbReference>
<dbReference type="Gene3D" id="1.10.10.10">
    <property type="entry name" value="Winged helix-like DNA-binding domain superfamily/Winged helix DNA-binding domain"/>
    <property type="match status" value="1"/>
</dbReference>
<dbReference type="Pfam" id="PF12802">
    <property type="entry name" value="MarR_2"/>
    <property type="match status" value="1"/>
</dbReference>
<keyword evidence="4" id="KW-1185">Reference proteome</keyword>
<protein>
    <submittedName>
        <fullName evidence="3">MarR family transcriptional regulator</fullName>
    </submittedName>
</protein>
<evidence type="ECO:0000313" key="3">
    <source>
        <dbReference type="EMBL" id="MEJ8825881.1"/>
    </source>
</evidence>
<dbReference type="EMBL" id="JBBKZV010000027">
    <property type="protein sequence ID" value="MEJ8825881.1"/>
    <property type="molecule type" value="Genomic_DNA"/>
</dbReference>
<evidence type="ECO:0000313" key="4">
    <source>
        <dbReference type="Proteomes" id="UP001363010"/>
    </source>
</evidence>
<dbReference type="InterPro" id="IPR036388">
    <property type="entry name" value="WH-like_DNA-bd_sf"/>
</dbReference>
<name>A0ABU8W753_9BURK</name>
<dbReference type="InterPro" id="IPR039422">
    <property type="entry name" value="MarR/SlyA-like"/>
</dbReference>
<evidence type="ECO:0000259" key="2">
    <source>
        <dbReference type="PROSITE" id="PS50995"/>
    </source>
</evidence>
<dbReference type="PANTHER" id="PTHR33164">
    <property type="entry name" value="TRANSCRIPTIONAL REGULATOR, MARR FAMILY"/>
    <property type="match status" value="1"/>
</dbReference>
<evidence type="ECO:0000256" key="1">
    <source>
        <dbReference type="SAM" id="MobiDB-lite"/>
    </source>
</evidence>
<dbReference type="PANTHER" id="PTHR33164:SF104">
    <property type="entry name" value="TRANSCRIPTIONAL REGULATORY PROTEIN"/>
    <property type="match status" value="1"/>
</dbReference>
<dbReference type="PRINTS" id="PR00598">
    <property type="entry name" value="HTHMARR"/>
</dbReference>
<sequence>MLQRTNWDRTGANKAEKSSMKHTNEPSALPAPQKGAATRQSKVHAILPPSGYAVEDDLVGRGIKQWKAERPDLDSTGKAVVGRLLRLEEVVLRSINAVLQPYGLKYQEYAVLATLRVSGAPYRLSPSLLQATLLFTSGGLSNLLKRLEREGLIKRSTDPRDGRGVQVRLTAKGHRLVDEAMPKHAAAELHLLRMFDAEQRETLARLLSVMMVGNAPELGPEPG</sequence>
<dbReference type="SMART" id="SM00347">
    <property type="entry name" value="HTH_MARR"/>
    <property type="match status" value="1"/>
</dbReference>
<dbReference type="Proteomes" id="UP001363010">
    <property type="component" value="Unassembled WGS sequence"/>
</dbReference>
<dbReference type="SUPFAM" id="SSF46785">
    <property type="entry name" value="Winged helix' DNA-binding domain"/>
    <property type="match status" value="1"/>
</dbReference>
<feature type="compositionally biased region" description="Basic and acidic residues" evidence="1">
    <location>
        <begin position="14"/>
        <end position="24"/>
    </location>
</feature>
<reference evidence="3 4" key="1">
    <citation type="submission" date="2024-03" db="EMBL/GenBank/DDBJ databases">
        <title>Novel species of the genus Variovorax.</title>
        <authorList>
            <person name="Liu Q."/>
            <person name="Xin Y.-H."/>
        </authorList>
    </citation>
    <scope>NUCLEOTIDE SEQUENCE [LARGE SCALE GENOMIC DNA]</scope>
    <source>
        <strain evidence="3 4">KACC 18501</strain>
    </source>
</reference>
<feature type="domain" description="HTH marR-type" evidence="2">
    <location>
        <begin position="77"/>
        <end position="212"/>
    </location>
</feature>
<comment type="caution">
    <text evidence="3">The sequence shown here is derived from an EMBL/GenBank/DDBJ whole genome shotgun (WGS) entry which is preliminary data.</text>
</comment>
<dbReference type="PROSITE" id="PS50995">
    <property type="entry name" value="HTH_MARR_2"/>
    <property type="match status" value="1"/>
</dbReference>
<organism evidence="3 4">
    <name type="scientific">Variovorax humicola</name>
    <dbReference type="NCBI Taxonomy" id="1769758"/>
    <lineage>
        <taxon>Bacteria</taxon>
        <taxon>Pseudomonadati</taxon>
        <taxon>Pseudomonadota</taxon>
        <taxon>Betaproteobacteria</taxon>
        <taxon>Burkholderiales</taxon>
        <taxon>Comamonadaceae</taxon>
        <taxon>Variovorax</taxon>
    </lineage>
</organism>
<gene>
    <name evidence="3" type="ORF">WKW80_28265</name>
</gene>